<dbReference type="GO" id="GO:0005737">
    <property type="term" value="C:cytoplasm"/>
    <property type="evidence" value="ECO:0007669"/>
    <property type="project" value="TreeGrafter"/>
</dbReference>
<proteinExistence type="predicted"/>
<protein>
    <submittedName>
        <fullName evidence="1">Uncharacterized protein</fullName>
    </submittedName>
</protein>
<evidence type="ECO:0000313" key="2">
    <source>
        <dbReference type="Proteomes" id="UP001058974"/>
    </source>
</evidence>
<dbReference type="Proteomes" id="UP001058974">
    <property type="component" value="Chromosome 1"/>
</dbReference>
<dbReference type="PANTHER" id="PTHR11215:SF6">
    <property type="entry name" value="METAL-DEPENDENT PROTEIN HYDROLASE"/>
    <property type="match status" value="1"/>
</dbReference>
<evidence type="ECO:0000313" key="1">
    <source>
        <dbReference type="EMBL" id="KAI5441608.1"/>
    </source>
</evidence>
<dbReference type="EMBL" id="JAMSHJ010000001">
    <property type="protein sequence ID" value="KAI5441608.1"/>
    <property type="molecule type" value="Genomic_DNA"/>
</dbReference>
<keyword evidence="2" id="KW-1185">Reference proteome</keyword>
<name>A0A9D5BBY1_PEA</name>
<dbReference type="PANTHER" id="PTHR11215">
    <property type="entry name" value="METAL DEPENDENT HYDROLASE - RELATED"/>
    <property type="match status" value="1"/>
</dbReference>
<sequence length="308" mass="35157">MECLAARETIDSSGEIIKLNRSCPWRFHIHELQEEMKINPSIKYVLYQDDRSEKWRLQAVAISPARFESRKPLPYLWRGLENDRLSEVAGIPADIPLCPSKNRKDRKRSRWIAGNPVAICFNQKVILSFLSQSSLSILHKRIFNFPIPKLTANQAHAFMTSGSTETTATKEEIKALAVYKALCHKIAFDIYIFYLLWSNVLALCQLKDNLLPINDFETTASYPCPNISGMQPSLFVNDFSRLNFIFVISLKNNGTPDANFTSGVRLIIRCIVHFRNIYKFYLTAWTWGANVTTKSVSLAGNTTENSRP</sequence>
<gene>
    <name evidence="1" type="ORF">KIW84_010895</name>
</gene>
<dbReference type="Pfam" id="PF03690">
    <property type="entry name" value="MYG1_exonuc"/>
    <property type="match status" value="1"/>
</dbReference>
<dbReference type="Gramene" id="Psat01G0089500-T1">
    <property type="protein sequence ID" value="KAI5441608.1"/>
    <property type="gene ID" value="KIW84_010895"/>
</dbReference>
<reference evidence="1 2" key="1">
    <citation type="journal article" date="2022" name="Nat. Genet.">
        <title>Improved pea reference genome and pan-genome highlight genomic features and evolutionary characteristics.</title>
        <authorList>
            <person name="Yang T."/>
            <person name="Liu R."/>
            <person name="Luo Y."/>
            <person name="Hu S."/>
            <person name="Wang D."/>
            <person name="Wang C."/>
            <person name="Pandey M.K."/>
            <person name="Ge S."/>
            <person name="Xu Q."/>
            <person name="Li N."/>
            <person name="Li G."/>
            <person name="Huang Y."/>
            <person name="Saxena R.K."/>
            <person name="Ji Y."/>
            <person name="Li M."/>
            <person name="Yan X."/>
            <person name="He Y."/>
            <person name="Liu Y."/>
            <person name="Wang X."/>
            <person name="Xiang C."/>
            <person name="Varshney R.K."/>
            <person name="Ding H."/>
            <person name="Gao S."/>
            <person name="Zong X."/>
        </authorList>
    </citation>
    <scope>NUCLEOTIDE SEQUENCE [LARGE SCALE GENOMIC DNA]</scope>
    <source>
        <strain evidence="1 2">cv. Zhongwan 6</strain>
    </source>
</reference>
<dbReference type="GO" id="GO:0005634">
    <property type="term" value="C:nucleus"/>
    <property type="evidence" value="ECO:0007669"/>
    <property type="project" value="TreeGrafter"/>
</dbReference>
<organism evidence="1 2">
    <name type="scientific">Pisum sativum</name>
    <name type="common">Garden pea</name>
    <name type="synonym">Lathyrus oleraceus</name>
    <dbReference type="NCBI Taxonomy" id="3888"/>
    <lineage>
        <taxon>Eukaryota</taxon>
        <taxon>Viridiplantae</taxon>
        <taxon>Streptophyta</taxon>
        <taxon>Embryophyta</taxon>
        <taxon>Tracheophyta</taxon>
        <taxon>Spermatophyta</taxon>
        <taxon>Magnoliopsida</taxon>
        <taxon>eudicotyledons</taxon>
        <taxon>Gunneridae</taxon>
        <taxon>Pentapetalae</taxon>
        <taxon>rosids</taxon>
        <taxon>fabids</taxon>
        <taxon>Fabales</taxon>
        <taxon>Fabaceae</taxon>
        <taxon>Papilionoideae</taxon>
        <taxon>50 kb inversion clade</taxon>
        <taxon>NPAAA clade</taxon>
        <taxon>Hologalegina</taxon>
        <taxon>IRL clade</taxon>
        <taxon>Fabeae</taxon>
        <taxon>Lathyrus</taxon>
    </lineage>
</organism>
<comment type="caution">
    <text evidence="1">The sequence shown here is derived from an EMBL/GenBank/DDBJ whole genome shotgun (WGS) entry which is preliminary data.</text>
</comment>
<dbReference type="InterPro" id="IPR003226">
    <property type="entry name" value="MYG1_exonuclease"/>
</dbReference>
<accession>A0A9D5BBY1</accession>
<dbReference type="AlphaFoldDB" id="A0A9D5BBY1"/>